<reference evidence="1" key="1">
    <citation type="submission" date="2018-05" db="EMBL/GenBank/DDBJ databases">
        <authorList>
            <person name="Lanie J.A."/>
            <person name="Ng W.-L."/>
            <person name="Kazmierczak K.M."/>
            <person name="Andrzejewski T.M."/>
            <person name="Davidsen T.M."/>
            <person name="Wayne K.J."/>
            <person name="Tettelin H."/>
            <person name="Glass J.I."/>
            <person name="Rusch D."/>
            <person name="Podicherti R."/>
            <person name="Tsui H.-C.T."/>
            <person name="Winkler M.E."/>
        </authorList>
    </citation>
    <scope>NUCLEOTIDE SEQUENCE</scope>
</reference>
<name>A0A382G0G6_9ZZZZ</name>
<organism evidence="1">
    <name type="scientific">marine metagenome</name>
    <dbReference type="NCBI Taxonomy" id="408172"/>
    <lineage>
        <taxon>unclassified sequences</taxon>
        <taxon>metagenomes</taxon>
        <taxon>ecological metagenomes</taxon>
    </lineage>
</organism>
<protein>
    <submittedName>
        <fullName evidence="1">Uncharacterized protein</fullName>
    </submittedName>
</protein>
<accession>A0A382G0G6</accession>
<evidence type="ECO:0000313" key="1">
    <source>
        <dbReference type="EMBL" id="SVB68342.1"/>
    </source>
</evidence>
<feature type="non-terminal residue" evidence="1">
    <location>
        <position position="1"/>
    </location>
</feature>
<dbReference type="EMBL" id="UINC01052709">
    <property type="protein sequence ID" value="SVB68342.1"/>
    <property type="molecule type" value="Genomic_DNA"/>
</dbReference>
<gene>
    <name evidence="1" type="ORF">METZ01_LOCUS221196</name>
</gene>
<dbReference type="AlphaFoldDB" id="A0A382G0G6"/>
<proteinExistence type="predicted"/>
<sequence length="25" mass="2969">DYDWPSYYDKAHEHCAQVARVIMGN</sequence>